<comment type="caution">
    <text evidence="1">The sequence shown here is derived from an EMBL/GenBank/DDBJ whole genome shotgun (WGS) entry which is preliminary data.</text>
</comment>
<gene>
    <name evidence="1" type="ORF">GALL_488380</name>
</gene>
<dbReference type="EMBL" id="MLJW01004658">
    <property type="protein sequence ID" value="OIQ69561.1"/>
    <property type="molecule type" value="Genomic_DNA"/>
</dbReference>
<sequence length="55" mass="6485">MSSVVRDQIARINQRKLDQRFADAQNSLGMAIETAQMVFWELDLANDKLHYFSRR</sequence>
<name>A0A1J5PD46_9ZZZZ</name>
<accession>A0A1J5PD46</accession>
<proteinExistence type="predicted"/>
<protein>
    <submittedName>
        <fullName evidence="1">Uncharacterized protein</fullName>
    </submittedName>
</protein>
<organism evidence="1">
    <name type="scientific">mine drainage metagenome</name>
    <dbReference type="NCBI Taxonomy" id="410659"/>
    <lineage>
        <taxon>unclassified sequences</taxon>
        <taxon>metagenomes</taxon>
        <taxon>ecological metagenomes</taxon>
    </lineage>
</organism>
<evidence type="ECO:0000313" key="1">
    <source>
        <dbReference type="EMBL" id="OIQ69561.1"/>
    </source>
</evidence>
<dbReference type="AlphaFoldDB" id="A0A1J5PD46"/>
<reference evidence="1" key="1">
    <citation type="submission" date="2016-10" db="EMBL/GenBank/DDBJ databases">
        <title>Sequence of Gallionella enrichment culture.</title>
        <authorList>
            <person name="Poehlein A."/>
            <person name="Muehling M."/>
            <person name="Daniel R."/>
        </authorList>
    </citation>
    <scope>NUCLEOTIDE SEQUENCE</scope>
</reference>